<name>A0A1F8EBJ8_9BACT</name>
<reference evidence="1 2" key="1">
    <citation type="journal article" date="2016" name="Nat. Commun.">
        <title>Thousands of microbial genomes shed light on interconnected biogeochemical processes in an aquifer system.</title>
        <authorList>
            <person name="Anantharaman K."/>
            <person name="Brown C.T."/>
            <person name="Hug L.A."/>
            <person name="Sharon I."/>
            <person name="Castelle C.J."/>
            <person name="Probst A.J."/>
            <person name="Thomas B.C."/>
            <person name="Singh A."/>
            <person name="Wilkins M.J."/>
            <person name="Karaoz U."/>
            <person name="Brodie E.L."/>
            <person name="Williams K.H."/>
            <person name="Hubbard S.S."/>
            <person name="Banfield J.F."/>
        </authorList>
    </citation>
    <scope>NUCLEOTIDE SEQUENCE [LARGE SCALE GENOMIC DNA]</scope>
</reference>
<evidence type="ECO:0000313" key="2">
    <source>
        <dbReference type="Proteomes" id="UP000178520"/>
    </source>
</evidence>
<dbReference type="STRING" id="1802660.A2735_03280"/>
<sequence>MIDDMASKKDKMTIEDLAGMIERNLPTKEDVKKLRFEIEGQISGLRSELKDEIWGFRTELKNEIQEVKVELEEVHDIVKRIDGKDLPNLKRRVTTIESIIKPLRK</sequence>
<dbReference type="AlphaFoldDB" id="A0A1F8EBJ8"/>
<organism evidence="1 2">
    <name type="scientific">Candidatus Yanofskybacteria bacterium RIFCSPHIGHO2_01_FULL_41_21</name>
    <dbReference type="NCBI Taxonomy" id="1802660"/>
    <lineage>
        <taxon>Bacteria</taxon>
        <taxon>Candidatus Yanofskyibacteriota</taxon>
    </lineage>
</organism>
<dbReference type="Proteomes" id="UP000178520">
    <property type="component" value="Unassembled WGS sequence"/>
</dbReference>
<proteinExistence type="predicted"/>
<evidence type="ECO:0000313" key="1">
    <source>
        <dbReference type="EMBL" id="OGM97365.1"/>
    </source>
</evidence>
<protein>
    <submittedName>
        <fullName evidence="1">Uncharacterized protein</fullName>
    </submittedName>
</protein>
<gene>
    <name evidence="1" type="ORF">A2735_03280</name>
</gene>
<dbReference type="Gene3D" id="6.10.250.2700">
    <property type="match status" value="1"/>
</dbReference>
<accession>A0A1F8EBJ8</accession>
<comment type="caution">
    <text evidence="1">The sequence shown here is derived from an EMBL/GenBank/DDBJ whole genome shotgun (WGS) entry which is preliminary data.</text>
</comment>
<dbReference type="EMBL" id="MGJA01000013">
    <property type="protein sequence ID" value="OGM97365.1"/>
    <property type="molecule type" value="Genomic_DNA"/>
</dbReference>